<feature type="signal peptide" evidence="1">
    <location>
        <begin position="1"/>
        <end position="23"/>
    </location>
</feature>
<name>A0A6C2D8T5_9RHOO</name>
<dbReference type="EMBL" id="SDKK01000001">
    <property type="protein sequence ID" value="TYC62105.1"/>
    <property type="molecule type" value="Genomic_DNA"/>
</dbReference>
<dbReference type="AlphaFoldDB" id="A0A6C2D8T5"/>
<proteinExistence type="predicted"/>
<protein>
    <recommendedName>
        <fullName evidence="4">PEP-CTERM sorting domain-containing protein</fullName>
    </recommendedName>
</protein>
<dbReference type="OrthoDB" id="8672993at2"/>
<organism evidence="2 3">
    <name type="scientific">Zoogloea oleivorans</name>
    <dbReference type="NCBI Taxonomy" id="1552750"/>
    <lineage>
        <taxon>Bacteria</taxon>
        <taxon>Pseudomonadati</taxon>
        <taxon>Pseudomonadota</taxon>
        <taxon>Betaproteobacteria</taxon>
        <taxon>Rhodocyclales</taxon>
        <taxon>Zoogloeaceae</taxon>
        <taxon>Zoogloea</taxon>
    </lineage>
</organism>
<evidence type="ECO:0000256" key="1">
    <source>
        <dbReference type="SAM" id="SignalP"/>
    </source>
</evidence>
<gene>
    <name evidence="2" type="ORF">ETQ85_00665</name>
</gene>
<dbReference type="Proteomes" id="UP000389128">
    <property type="component" value="Unassembled WGS sequence"/>
</dbReference>
<keyword evidence="1" id="KW-0732">Signal</keyword>
<sequence length="183" mass="19707">MRFKGLLLAAAMQVTFFAAPARAGEFTMTESAARPPDESLWWGRHTSEGKKAFQGGVGCKQGQSITVSRDEKIKGQYAVLFDAPCVNLLTLADFVTSLDSRSFIYPTGEVSDMSGMPRLRPAIVTSSAELRRYAGYSADTTIPALVETLAATHIPEPSGLVLGMSGLIVAAASRARERMQMRS</sequence>
<evidence type="ECO:0000313" key="2">
    <source>
        <dbReference type="EMBL" id="TYC62105.1"/>
    </source>
</evidence>
<reference evidence="2 3" key="1">
    <citation type="submission" date="2019-01" db="EMBL/GenBank/DDBJ databases">
        <title>Zoogloea oleivorans genome sequencing and assembly.</title>
        <authorList>
            <person name="Tancsics A."/>
            <person name="Farkas M."/>
            <person name="Kriszt B."/>
            <person name="Maroti G."/>
            <person name="Horvath B."/>
        </authorList>
    </citation>
    <scope>NUCLEOTIDE SEQUENCE [LARGE SCALE GENOMIC DNA]</scope>
    <source>
        <strain evidence="2 3">Buc</strain>
    </source>
</reference>
<evidence type="ECO:0008006" key="4">
    <source>
        <dbReference type="Google" id="ProtNLM"/>
    </source>
</evidence>
<accession>A0A6C2D8T5</accession>
<feature type="chain" id="PRO_5025632679" description="PEP-CTERM sorting domain-containing protein" evidence="1">
    <location>
        <begin position="24"/>
        <end position="183"/>
    </location>
</feature>
<keyword evidence="3" id="KW-1185">Reference proteome</keyword>
<evidence type="ECO:0000313" key="3">
    <source>
        <dbReference type="Proteomes" id="UP000389128"/>
    </source>
</evidence>
<dbReference type="RefSeq" id="WP_148577195.1">
    <property type="nucleotide sequence ID" value="NZ_SDKK01000001.1"/>
</dbReference>
<comment type="caution">
    <text evidence="2">The sequence shown here is derived from an EMBL/GenBank/DDBJ whole genome shotgun (WGS) entry which is preliminary data.</text>
</comment>